<dbReference type="EMBL" id="SGIS01000082">
    <property type="protein sequence ID" value="RZF59148.1"/>
    <property type="molecule type" value="Genomic_DNA"/>
</dbReference>
<name>A0A4V2DBT9_9SPHN</name>
<organism evidence="7 8">
    <name type="scientific">Sphingomonas populi</name>
    <dbReference type="NCBI Taxonomy" id="2484750"/>
    <lineage>
        <taxon>Bacteria</taxon>
        <taxon>Pseudomonadati</taxon>
        <taxon>Pseudomonadota</taxon>
        <taxon>Alphaproteobacteria</taxon>
        <taxon>Sphingomonadales</taxon>
        <taxon>Sphingomonadaceae</taxon>
        <taxon>Sphingomonas</taxon>
    </lineage>
</organism>
<evidence type="ECO:0000313" key="7">
    <source>
        <dbReference type="EMBL" id="RZF59148.1"/>
    </source>
</evidence>
<protein>
    <submittedName>
        <fullName evidence="7">Sigma-70 family RNA polymerase sigma factor</fullName>
    </submittedName>
</protein>
<dbReference type="Gene3D" id="1.10.1740.10">
    <property type="match status" value="1"/>
</dbReference>
<evidence type="ECO:0000259" key="5">
    <source>
        <dbReference type="Pfam" id="PF04542"/>
    </source>
</evidence>
<dbReference type="Pfam" id="PF04542">
    <property type="entry name" value="Sigma70_r2"/>
    <property type="match status" value="1"/>
</dbReference>
<keyword evidence="3" id="KW-0731">Sigma factor</keyword>
<comment type="caution">
    <text evidence="7">The sequence shown here is derived from an EMBL/GenBank/DDBJ whole genome shotgun (WGS) entry which is preliminary data.</text>
</comment>
<evidence type="ECO:0000313" key="8">
    <source>
        <dbReference type="Proteomes" id="UP000292085"/>
    </source>
</evidence>
<evidence type="ECO:0000259" key="6">
    <source>
        <dbReference type="Pfam" id="PF08281"/>
    </source>
</evidence>
<dbReference type="CDD" id="cd06171">
    <property type="entry name" value="Sigma70_r4"/>
    <property type="match status" value="1"/>
</dbReference>
<reference evidence="7 8" key="1">
    <citation type="submission" date="2019-02" db="EMBL/GenBank/DDBJ databases">
        <authorList>
            <person name="Li Y."/>
        </authorList>
    </citation>
    <scope>NUCLEOTIDE SEQUENCE [LARGE SCALE GENOMIC DNA]</scope>
    <source>
        <strain evidence="7 8">3-7</strain>
    </source>
</reference>
<comment type="similarity">
    <text evidence="1">Belongs to the sigma-70 factor family. ECF subfamily.</text>
</comment>
<dbReference type="InterPro" id="IPR039425">
    <property type="entry name" value="RNA_pol_sigma-70-like"/>
</dbReference>
<evidence type="ECO:0000256" key="3">
    <source>
        <dbReference type="ARBA" id="ARBA00023082"/>
    </source>
</evidence>
<dbReference type="InterPro" id="IPR013249">
    <property type="entry name" value="RNA_pol_sigma70_r4_t2"/>
</dbReference>
<dbReference type="PANTHER" id="PTHR43133:SF63">
    <property type="entry name" value="RNA POLYMERASE SIGMA FACTOR FECI-RELATED"/>
    <property type="match status" value="1"/>
</dbReference>
<dbReference type="GO" id="GO:0016987">
    <property type="term" value="F:sigma factor activity"/>
    <property type="evidence" value="ECO:0007669"/>
    <property type="project" value="UniProtKB-KW"/>
</dbReference>
<dbReference type="OrthoDB" id="7628065at2"/>
<proteinExistence type="inferred from homology"/>
<dbReference type="AlphaFoldDB" id="A0A4V2DBT9"/>
<keyword evidence="2" id="KW-0805">Transcription regulation</keyword>
<evidence type="ECO:0000256" key="2">
    <source>
        <dbReference type="ARBA" id="ARBA00023015"/>
    </source>
</evidence>
<dbReference type="NCBIfam" id="TIGR02937">
    <property type="entry name" value="sigma70-ECF"/>
    <property type="match status" value="1"/>
</dbReference>
<feature type="domain" description="RNA polymerase sigma-70 region 2" evidence="5">
    <location>
        <begin position="3"/>
        <end position="54"/>
    </location>
</feature>
<sequence>MAFFLRRVRNPSEAEDLAQEVFVRMLKRGEDAAPDAYIFQIAQNLLVDGVRKNRVRDRYKEWVGTEVDRDLDEFDPHRLAEGREQLALLTQALGELPERTRTIFILYRVENMSQDAIGTAFGISSSAVKHHVAKAMALLIRKMRDAR</sequence>
<dbReference type="InterPro" id="IPR013325">
    <property type="entry name" value="RNA_pol_sigma_r2"/>
</dbReference>
<dbReference type="SUPFAM" id="SSF88659">
    <property type="entry name" value="Sigma3 and sigma4 domains of RNA polymerase sigma factors"/>
    <property type="match status" value="1"/>
</dbReference>
<evidence type="ECO:0000256" key="1">
    <source>
        <dbReference type="ARBA" id="ARBA00010641"/>
    </source>
</evidence>
<dbReference type="SUPFAM" id="SSF88946">
    <property type="entry name" value="Sigma2 domain of RNA polymerase sigma factors"/>
    <property type="match status" value="1"/>
</dbReference>
<dbReference type="Pfam" id="PF08281">
    <property type="entry name" value="Sigma70_r4_2"/>
    <property type="match status" value="1"/>
</dbReference>
<accession>A0A4V2DBT9</accession>
<dbReference type="InterPro" id="IPR036388">
    <property type="entry name" value="WH-like_DNA-bd_sf"/>
</dbReference>
<dbReference type="InterPro" id="IPR007627">
    <property type="entry name" value="RNA_pol_sigma70_r2"/>
</dbReference>
<dbReference type="PANTHER" id="PTHR43133">
    <property type="entry name" value="RNA POLYMERASE ECF-TYPE SIGMA FACTO"/>
    <property type="match status" value="1"/>
</dbReference>
<dbReference type="GO" id="GO:0003677">
    <property type="term" value="F:DNA binding"/>
    <property type="evidence" value="ECO:0007669"/>
    <property type="project" value="InterPro"/>
</dbReference>
<evidence type="ECO:0000256" key="4">
    <source>
        <dbReference type="ARBA" id="ARBA00023163"/>
    </source>
</evidence>
<gene>
    <name evidence="7" type="ORF">EWE75_23340</name>
</gene>
<dbReference type="InterPro" id="IPR014284">
    <property type="entry name" value="RNA_pol_sigma-70_dom"/>
</dbReference>
<keyword evidence="8" id="KW-1185">Reference proteome</keyword>
<dbReference type="Proteomes" id="UP000292085">
    <property type="component" value="Unassembled WGS sequence"/>
</dbReference>
<feature type="domain" description="RNA polymerase sigma factor 70 region 4 type 2" evidence="6">
    <location>
        <begin position="88"/>
        <end position="139"/>
    </location>
</feature>
<dbReference type="Gene3D" id="1.10.10.10">
    <property type="entry name" value="Winged helix-like DNA-binding domain superfamily/Winged helix DNA-binding domain"/>
    <property type="match status" value="1"/>
</dbReference>
<dbReference type="InterPro" id="IPR013324">
    <property type="entry name" value="RNA_pol_sigma_r3/r4-like"/>
</dbReference>
<keyword evidence="4" id="KW-0804">Transcription</keyword>
<dbReference type="GO" id="GO:0006352">
    <property type="term" value="P:DNA-templated transcription initiation"/>
    <property type="evidence" value="ECO:0007669"/>
    <property type="project" value="InterPro"/>
</dbReference>